<accession>A0A7C2TH05</accession>
<comment type="caution">
    <text evidence="1">The sequence shown here is derived from an EMBL/GenBank/DDBJ whole genome shotgun (WGS) entry which is preliminary data.</text>
</comment>
<dbReference type="EMBL" id="DSDS01000155">
    <property type="protein sequence ID" value="HET98420.1"/>
    <property type="molecule type" value="Genomic_DNA"/>
</dbReference>
<gene>
    <name evidence="1" type="ORF">ENN98_06985</name>
</gene>
<sequence length="237" mass="26404">MLKQELIQKNPIRHLNSGDEGKITARMGLVVARAGLGKTAMLVQIALDSLLQGKQVIHVSVGQGLEKTRIWYDDIFKDIVENCNLSNPYEIYDEIMRNRMIMTFKESTLTRARLEERLNDLVFQNIIRPGCVVVDGYDFKGGDRRVLADLKEMAQSMGLQLWFSAVSHRDDERTSPSGVPAPCHELEDLFDTVVLLQPAAGSECIDLNIIKNSSGGGVADTPLLQLDPITFMIKEGC</sequence>
<protein>
    <recommendedName>
        <fullName evidence="2">Cytoplasmic protein</fullName>
    </recommendedName>
</protein>
<dbReference type="SUPFAM" id="SSF52540">
    <property type="entry name" value="P-loop containing nucleoside triphosphate hydrolases"/>
    <property type="match status" value="1"/>
</dbReference>
<dbReference type="InterPro" id="IPR027417">
    <property type="entry name" value="P-loop_NTPase"/>
</dbReference>
<dbReference type="Proteomes" id="UP000885986">
    <property type="component" value="Unassembled WGS sequence"/>
</dbReference>
<evidence type="ECO:0008006" key="2">
    <source>
        <dbReference type="Google" id="ProtNLM"/>
    </source>
</evidence>
<evidence type="ECO:0000313" key="1">
    <source>
        <dbReference type="EMBL" id="HET98420.1"/>
    </source>
</evidence>
<name>A0A7C2TH05_9BACT</name>
<organism evidence="1">
    <name type="scientific">Desulfurivibrio alkaliphilus</name>
    <dbReference type="NCBI Taxonomy" id="427923"/>
    <lineage>
        <taxon>Bacteria</taxon>
        <taxon>Pseudomonadati</taxon>
        <taxon>Thermodesulfobacteriota</taxon>
        <taxon>Desulfobulbia</taxon>
        <taxon>Desulfobulbales</taxon>
        <taxon>Desulfobulbaceae</taxon>
        <taxon>Desulfurivibrio</taxon>
    </lineage>
</organism>
<reference evidence="1" key="1">
    <citation type="journal article" date="2020" name="mSystems">
        <title>Genome- and Community-Level Interaction Insights into Carbon Utilization and Element Cycling Functions of Hydrothermarchaeota in Hydrothermal Sediment.</title>
        <authorList>
            <person name="Zhou Z."/>
            <person name="Liu Y."/>
            <person name="Xu W."/>
            <person name="Pan J."/>
            <person name="Luo Z.H."/>
            <person name="Li M."/>
        </authorList>
    </citation>
    <scope>NUCLEOTIDE SEQUENCE [LARGE SCALE GENOMIC DNA]</scope>
    <source>
        <strain evidence="1">SpSt-1224</strain>
    </source>
</reference>
<dbReference type="Gene3D" id="3.40.50.300">
    <property type="entry name" value="P-loop containing nucleotide triphosphate hydrolases"/>
    <property type="match status" value="1"/>
</dbReference>
<proteinExistence type="predicted"/>
<dbReference type="AlphaFoldDB" id="A0A7C2TH05"/>